<keyword evidence="2" id="KW-0413">Isomerase</keyword>
<reference evidence="5 6" key="1">
    <citation type="submission" date="2023-05" db="EMBL/GenBank/DDBJ databases">
        <title>Gordonibacter KGMB12511T sp. nov., isolated from faeces of healthy Korean.</title>
        <authorList>
            <person name="Kim H.S."/>
            <person name="Kim J.-S."/>
            <person name="Suh M.K."/>
            <person name="Eom M.K."/>
            <person name="Do H.E."/>
            <person name="Lee J.-S."/>
        </authorList>
    </citation>
    <scope>NUCLEOTIDE SEQUENCE [LARGE SCALE GENOMIC DNA]</scope>
    <source>
        <strain evidence="5 6">KGMB12511</strain>
    </source>
</reference>
<evidence type="ECO:0000256" key="1">
    <source>
        <dbReference type="ARBA" id="ARBA00023110"/>
    </source>
</evidence>
<accession>A0ABT7DQF7</accession>
<gene>
    <name evidence="5" type="ORF">QNJ86_13240</name>
</gene>
<proteinExistence type="predicted"/>
<organism evidence="5 6">
    <name type="scientific">Gordonibacter faecis</name>
    <dbReference type="NCBI Taxonomy" id="3047475"/>
    <lineage>
        <taxon>Bacteria</taxon>
        <taxon>Bacillati</taxon>
        <taxon>Actinomycetota</taxon>
        <taxon>Coriobacteriia</taxon>
        <taxon>Eggerthellales</taxon>
        <taxon>Eggerthellaceae</taxon>
        <taxon>Gordonibacter</taxon>
    </lineage>
</organism>
<dbReference type="InterPro" id="IPR008880">
    <property type="entry name" value="Trigger_fac_C"/>
</dbReference>
<evidence type="ECO:0000259" key="4">
    <source>
        <dbReference type="Pfam" id="PF05698"/>
    </source>
</evidence>
<name>A0ABT7DQF7_9ACTN</name>
<dbReference type="InterPro" id="IPR037041">
    <property type="entry name" value="Trigger_fac_C_sf"/>
</dbReference>
<evidence type="ECO:0000256" key="2">
    <source>
        <dbReference type="ARBA" id="ARBA00023235"/>
    </source>
</evidence>
<protein>
    <submittedName>
        <fullName evidence="5">Trigger factor</fullName>
    </submittedName>
</protein>
<dbReference type="RefSeq" id="WP_283833121.1">
    <property type="nucleotide sequence ID" value="NZ_JASJEU010000025.1"/>
</dbReference>
<comment type="caution">
    <text evidence="5">The sequence shown here is derived from an EMBL/GenBank/DDBJ whole genome shotgun (WGS) entry which is preliminary data.</text>
</comment>
<dbReference type="SUPFAM" id="SSF109998">
    <property type="entry name" value="Triger factor/SurA peptide-binding domain-like"/>
    <property type="match status" value="1"/>
</dbReference>
<sequence length="319" mass="35505">MNVTVRARTGDVQTIAVELEAAEVTDYLRGFYLMTAQQAGLHPEPGLTSKQLVERECNLDEVGRAASETVAVRATPAVLDRAGIDAVGAPDYGCHGYAQEGQPFAFDLTIVPKPQMELTSYDPVEVPHQTHEVTEEEVDAFLAQVAAVRNLSELGTPEQLRQRAREDLQAEADERTRAYQRFIAADALASRLTNPVPDAVFAAHYAEITQDFRASLAEQEMTEEDYLRERGLQADELKHRLMSQAREQLRQGLALDALARHENLKLTTAELKEFLASMSEGRPDELLHTLKEQGGLRKVEETALRAKTNDWLVRTARVA</sequence>
<evidence type="ECO:0000259" key="3">
    <source>
        <dbReference type="Pfam" id="PF05697"/>
    </source>
</evidence>
<evidence type="ECO:0000313" key="5">
    <source>
        <dbReference type="EMBL" id="MDJ1651769.1"/>
    </source>
</evidence>
<dbReference type="Pfam" id="PF05697">
    <property type="entry name" value="Trigger_N"/>
    <property type="match status" value="1"/>
</dbReference>
<dbReference type="EMBL" id="JASJEU010000025">
    <property type="protein sequence ID" value="MDJ1651769.1"/>
    <property type="molecule type" value="Genomic_DNA"/>
</dbReference>
<dbReference type="InterPro" id="IPR027304">
    <property type="entry name" value="Trigger_fact/SurA_dom_sf"/>
</dbReference>
<evidence type="ECO:0000313" key="6">
    <source>
        <dbReference type="Proteomes" id="UP001232750"/>
    </source>
</evidence>
<dbReference type="Gene3D" id="1.10.3120.10">
    <property type="entry name" value="Trigger factor, C-terminal domain"/>
    <property type="match status" value="1"/>
</dbReference>
<keyword evidence="6" id="KW-1185">Reference proteome</keyword>
<keyword evidence="1" id="KW-0697">Rotamase</keyword>
<dbReference type="InterPro" id="IPR008881">
    <property type="entry name" value="Trigger_fac_ribosome-bd_bac"/>
</dbReference>
<dbReference type="Proteomes" id="UP001232750">
    <property type="component" value="Unassembled WGS sequence"/>
</dbReference>
<dbReference type="Pfam" id="PF05698">
    <property type="entry name" value="Trigger_C"/>
    <property type="match status" value="1"/>
</dbReference>
<feature type="domain" description="Trigger factor ribosome-binding bacterial" evidence="3">
    <location>
        <begin position="1"/>
        <end position="144"/>
    </location>
</feature>
<feature type="domain" description="Trigger factor C-terminal" evidence="4">
    <location>
        <begin position="158"/>
        <end position="313"/>
    </location>
</feature>